<reference evidence="1 2" key="1">
    <citation type="journal article" date="2020" name="Mol. Biol. Evol.">
        <title>Distinct Expression and Methylation Patterns for Genes with Different Fates following a Single Whole-Genome Duplication in Flowering Plants.</title>
        <authorList>
            <person name="Shi T."/>
            <person name="Rahmani R.S."/>
            <person name="Gugger P.F."/>
            <person name="Wang M."/>
            <person name="Li H."/>
            <person name="Zhang Y."/>
            <person name="Li Z."/>
            <person name="Wang Q."/>
            <person name="Van de Peer Y."/>
            <person name="Marchal K."/>
            <person name="Chen J."/>
        </authorList>
    </citation>
    <scope>NUCLEOTIDE SEQUENCE [LARGE SCALE GENOMIC DNA]</scope>
    <source>
        <tissue evidence="1">Leaf</tissue>
    </source>
</reference>
<name>A0A822ZFV1_NELNU</name>
<keyword evidence="2" id="KW-1185">Reference proteome</keyword>
<evidence type="ECO:0000313" key="2">
    <source>
        <dbReference type="Proteomes" id="UP000607653"/>
    </source>
</evidence>
<proteinExistence type="predicted"/>
<evidence type="ECO:0000313" key="1">
    <source>
        <dbReference type="EMBL" id="DAD43380.1"/>
    </source>
</evidence>
<dbReference type="AlphaFoldDB" id="A0A822ZFV1"/>
<dbReference type="EMBL" id="DUZY01000006">
    <property type="protein sequence ID" value="DAD43380.1"/>
    <property type="molecule type" value="Genomic_DNA"/>
</dbReference>
<sequence length="87" mass="10073">MKRSDYFISSLRNGNKMIFFLFPTQPSFLSFSTNHHRSISLGFHFSFSIFPAFSFACVAPSPFFPSQILCSSFNHQKKKNQYTKVMS</sequence>
<comment type="caution">
    <text evidence="1">The sequence shown here is derived from an EMBL/GenBank/DDBJ whole genome shotgun (WGS) entry which is preliminary data.</text>
</comment>
<gene>
    <name evidence="1" type="ORF">HUJ06_001610</name>
</gene>
<accession>A0A822ZFV1</accession>
<protein>
    <submittedName>
        <fullName evidence="1">Uncharacterized protein</fullName>
    </submittedName>
</protein>
<organism evidence="1 2">
    <name type="scientific">Nelumbo nucifera</name>
    <name type="common">Sacred lotus</name>
    <dbReference type="NCBI Taxonomy" id="4432"/>
    <lineage>
        <taxon>Eukaryota</taxon>
        <taxon>Viridiplantae</taxon>
        <taxon>Streptophyta</taxon>
        <taxon>Embryophyta</taxon>
        <taxon>Tracheophyta</taxon>
        <taxon>Spermatophyta</taxon>
        <taxon>Magnoliopsida</taxon>
        <taxon>Proteales</taxon>
        <taxon>Nelumbonaceae</taxon>
        <taxon>Nelumbo</taxon>
    </lineage>
</organism>
<dbReference type="Proteomes" id="UP000607653">
    <property type="component" value="Unassembled WGS sequence"/>
</dbReference>